<dbReference type="Gene3D" id="3.30.40.10">
    <property type="entry name" value="Zinc/RING finger domain, C3HC4 (zinc finger)"/>
    <property type="match status" value="1"/>
</dbReference>
<feature type="compositionally biased region" description="Basic and acidic residues" evidence="8">
    <location>
        <begin position="1485"/>
        <end position="1498"/>
    </location>
</feature>
<dbReference type="RefSeq" id="XP_005458559.1">
    <property type="nucleotide sequence ID" value="XM_005458502.4"/>
</dbReference>
<feature type="compositionally biased region" description="Basic and acidic residues" evidence="8">
    <location>
        <begin position="310"/>
        <end position="323"/>
    </location>
</feature>
<feature type="compositionally biased region" description="Basic residues" evidence="8">
    <location>
        <begin position="1434"/>
        <end position="1445"/>
    </location>
</feature>
<dbReference type="InterPro" id="IPR001965">
    <property type="entry name" value="Znf_PHD"/>
</dbReference>
<dbReference type="KEGG" id="onl:100697452"/>
<feature type="compositionally biased region" description="Acidic residues" evidence="8">
    <location>
        <begin position="1448"/>
        <end position="1461"/>
    </location>
</feature>
<evidence type="ECO:0000256" key="3">
    <source>
        <dbReference type="ARBA" id="ARBA00022771"/>
    </source>
</evidence>
<feature type="compositionally biased region" description="Basic and acidic residues" evidence="8">
    <location>
        <begin position="562"/>
        <end position="608"/>
    </location>
</feature>
<dbReference type="InterPro" id="IPR028938">
    <property type="entry name" value="Rsf1-like"/>
</dbReference>
<dbReference type="GO" id="GO:0031213">
    <property type="term" value="C:RSF complex"/>
    <property type="evidence" value="ECO:0007669"/>
    <property type="project" value="InterPro"/>
</dbReference>
<feature type="compositionally biased region" description="Low complexity" evidence="8">
    <location>
        <begin position="462"/>
        <end position="474"/>
    </location>
</feature>
<evidence type="ECO:0000256" key="4">
    <source>
        <dbReference type="ARBA" id="ARBA00022833"/>
    </source>
</evidence>
<dbReference type="PROSITE" id="PS01359">
    <property type="entry name" value="ZF_PHD_1"/>
    <property type="match status" value="1"/>
</dbReference>
<evidence type="ECO:0000256" key="7">
    <source>
        <dbReference type="SAM" id="Coils"/>
    </source>
</evidence>
<dbReference type="CDD" id="cd15543">
    <property type="entry name" value="PHD_RSF1"/>
    <property type="match status" value="1"/>
</dbReference>
<evidence type="ECO:0000256" key="1">
    <source>
        <dbReference type="ARBA" id="ARBA00004123"/>
    </source>
</evidence>
<dbReference type="Pfam" id="PF15612">
    <property type="entry name" value="WHIM1"/>
    <property type="match status" value="1"/>
</dbReference>
<gene>
    <name evidence="11" type="primary">rsf1b.1</name>
</gene>
<feature type="compositionally biased region" description="Basic and acidic residues" evidence="8">
    <location>
        <begin position="369"/>
        <end position="381"/>
    </location>
</feature>
<feature type="region of interest" description="Disordered" evidence="8">
    <location>
        <begin position="362"/>
        <end position="1046"/>
    </location>
</feature>
<accession>A0A669CFU6</accession>
<dbReference type="OMA" id="ACNKGYH"/>
<feature type="coiled-coil region" evidence="7">
    <location>
        <begin position="1096"/>
        <end position="1130"/>
    </location>
</feature>
<dbReference type="PROSITE" id="PS50016">
    <property type="entry name" value="ZF_PHD_2"/>
    <property type="match status" value="1"/>
</dbReference>
<dbReference type="GeneID" id="100697452"/>
<feature type="compositionally biased region" description="Acidic residues" evidence="8">
    <location>
        <begin position="1273"/>
        <end position="1291"/>
    </location>
</feature>
<feature type="compositionally biased region" description="Basic residues" evidence="8">
    <location>
        <begin position="863"/>
        <end position="873"/>
    </location>
</feature>
<proteinExistence type="predicted"/>
<feature type="compositionally biased region" description="Basic residues" evidence="8">
    <location>
        <begin position="966"/>
        <end position="985"/>
    </location>
</feature>
<feature type="compositionally biased region" description="Basic and acidic residues" evidence="8">
    <location>
        <begin position="204"/>
        <end position="220"/>
    </location>
</feature>
<feature type="domain" description="DDT" evidence="10">
    <location>
        <begin position="12"/>
        <end position="73"/>
    </location>
</feature>
<dbReference type="Pfam" id="PF00628">
    <property type="entry name" value="PHD"/>
    <property type="match status" value="1"/>
</dbReference>
<dbReference type="InterPro" id="IPR011011">
    <property type="entry name" value="Znf_FYVE_PHD"/>
</dbReference>
<dbReference type="InterPro" id="IPR013083">
    <property type="entry name" value="Znf_RING/FYVE/PHD"/>
</dbReference>
<dbReference type="SMART" id="SM00249">
    <property type="entry name" value="PHD"/>
    <property type="match status" value="1"/>
</dbReference>
<dbReference type="Proteomes" id="UP000005207">
    <property type="component" value="Linkage group LG10"/>
</dbReference>
<feature type="compositionally biased region" description="Basic and acidic residues" evidence="8">
    <location>
        <begin position="635"/>
        <end position="673"/>
    </location>
</feature>
<feature type="region of interest" description="Disordered" evidence="8">
    <location>
        <begin position="204"/>
        <end position="340"/>
    </location>
</feature>
<feature type="compositionally biased region" description="Polar residues" evidence="8">
    <location>
        <begin position="292"/>
        <end position="303"/>
    </location>
</feature>
<dbReference type="GO" id="GO:0045892">
    <property type="term" value="P:negative regulation of DNA-templated transcription"/>
    <property type="evidence" value="ECO:0007669"/>
    <property type="project" value="TreeGrafter"/>
</dbReference>
<comment type="subcellular location">
    <subcellularLocation>
        <location evidence="1">Nucleus</location>
    </subcellularLocation>
</comment>
<evidence type="ECO:0000259" key="10">
    <source>
        <dbReference type="PROSITE" id="PS50827"/>
    </source>
</evidence>
<keyword evidence="3 6" id="KW-0863">Zinc-finger</keyword>
<feature type="compositionally biased region" description="Basic and acidic residues" evidence="8">
    <location>
        <begin position="685"/>
        <end position="704"/>
    </location>
</feature>
<evidence type="ECO:0000256" key="6">
    <source>
        <dbReference type="PROSITE-ProRule" id="PRU00146"/>
    </source>
</evidence>
<evidence type="ECO:0000256" key="8">
    <source>
        <dbReference type="SAM" id="MobiDB-lite"/>
    </source>
</evidence>
<feature type="compositionally biased region" description="Basic and acidic residues" evidence="8">
    <location>
        <begin position="484"/>
        <end position="520"/>
    </location>
</feature>
<dbReference type="PANTHER" id="PTHR14296">
    <property type="entry name" value="REMODELING AND SPACING FACTOR 1"/>
    <property type="match status" value="1"/>
</dbReference>
<dbReference type="PANTHER" id="PTHR14296:SF16">
    <property type="entry name" value="REMODELING AND SPACING FACTOR 1"/>
    <property type="match status" value="1"/>
</dbReference>
<name>A0A669CFU6_ORENI</name>
<dbReference type="InterPro" id="IPR019786">
    <property type="entry name" value="Zinc_finger_PHD-type_CS"/>
</dbReference>
<feature type="compositionally biased region" description="Basic and acidic residues" evidence="8">
    <location>
        <begin position="728"/>
        <end position="739"/>
    </location>
</feature>
<dbReference type="SUPFAM" id="SSF57903">
    <property type="entry name" value="FYVE/PHD zinc finger"/>
    <property type="match status" value="1"/>
</dbReference>
<evidence type="ECO:0000256" key="2">
    <source>
        <dbReference type="ARBA" id="ARBA00022723"/>
    </source>
</evidence>
<feature type="region of interest" description="Disordered" evidence="8">
    <location>
        <begin position="1195"/>
        <end position="1515"/>
    </location>
</feature>
<dbReference type="GeneTree" id="ENSGT00530000064411"/>
<feature type="compositionally biased region" description="Acidic residues" evidence="8">
    <location>
        <begin position="1253"/>
        <end position="1266"/>
    </location>
</feature>
<evidence type="ECO:0000256" key="5">
    <source>
        <dbReference type="ARBA" id="ARBA00023242"/>
    </source>
</evidence>
<feature type="compositionally biased region" description="Basic and acidic residues" evidence="8">
    <location>
        <begin position="763"/>
        <end position="846"/>
    </location>
</feature>
<dbReference type="Ensembl" id="ENSONIT00000067901.1">
    <property type="protein sequence ID" value="ENSONIP00000045427.1"/>
    <property type="gene ID" value="ENSONIG00000009575.2"/>
</dbReference>
<feature type="compositionally biased region" description="Basic and acidic residues" evidence="8">
    <location>
        <begin position="1419"/>
        <end position="1433"/>
    </location>
</feature>
<sequence>MAASAATASSSPGLCPNYAVICSFLERYGALLDLPELTFPQLERYLQDTSSVPKLLVDLHVKLLRKIGKSVSADRWEKYLVKVCQEFNTTWAWELEQKGYKELTVECKTGILKYLCECQFDDNVKFKTAINDEDPDKMRLQPIGRDKDGQMYWFQLDQDNNVRVYVEEQDDLDGSSWKCIVRDRNDLAEVVALLKTQIDPALLKKEQETKPEGETRKTEDTSDEDSKDSTRSVSPKTESSEKVTQNTKSENSEAKSALNGVIEGKAEAELDSENVSKKAQNIKEEPMEVVDTKSNSSEQTPDSETLCISVKEEKGEEPKKTSAEEMQQAMKNDQQAKIPLKKRGMKFSEDFDKNNAIIVQNPSLSNLKEAAKDDSTPDQSKKALSINDHINGEVTQSEKGSPERVTEAVEKSVDVKENNAPTTDEEVKKDKKDEPQGVTSHQADLEKKTQDEKETEKRETCESSLPPTEPTPLSKEINNTAEKSSNHEEHEEMKESKPADTEESCKVNKTTLKESHKILTADESGNLNLNHEVESKEAESKVSKKSEEKLDCTDMDTSESSQTKEAKTPENVTHKQTDTSDSKETGSSEANVEKTDSFALEEKPESCKTTETQSADTPEKSVDSETSESKSVTKKTSEKAEETANTKESVDQPVIEKVDKSDSCKAAEKHDSIEDAEMAPTVCETKTEKPEDIKKTVNCEDGTVRHASKISDSVSGPVAAEGQGAKLDVTKPQKDDKAEMNSVAQKPAEQPSEGQDKTPSPVEKTDASDEKPETEQEKDSEKKPCAIEAEHPSSENKKDADKESEKDTDKEKLSNCKEDSTADELSKTEESKGKSEDVDTRAKKDVANGSEAPADVQEQGVCRKNKRPVHRRKVELQREERQGDSESDTNVGRSLRRSPRISRPTPKAVEIQDKKQEKSQAPQKRDEEKSEKEKCEDEEDKEEEVVKVVQKKPREKKTDQEGQTKPKARKRRRVRWSNTRTRRRKKDSEDEDENSDQESSEEDESEEEDDSDEDYKVERTKKRRNRNRERRSSDSSTSSDEDLPPNDDPCKHCGLSNHPELILLCDSCDSGYHTACLRPPLMIIPDGEWFCPPCQHKQLCDKLEEQLQNLDAALKKKERAERRKERLIYVGISVENIIAPSVEVEEEKPEIIIKEKKETKKSKSWGRRSTRAKKTISYRFDEFDEAIEEAIEEDIKEAEGGGAGRGKDMANITGHRGKDISTILQAEEGKENGQPPRPSAGQRRKKRRRLNDLDSDSTVDEEESEEEFRLSESSEEEFVVTDNDTEAESEADSNNSDFGSNGSGRHRKSSRSRLLTCRRSSRKRRRPRGYSDDEEDETDEEDDDDEIVTEGSSEYSDSDLDMSRRRSRRSQKKQVNYCETSESEGSQAETNRAKTKPRRRQESSDSDASFSRDSEEDSRDWRSNKISSEEDSRQRRRLLALKRRRASEDDDSDDDSDESSEEDRPIRKRVNRIDSDDDDDEEQQEEKPKEKKTEEESKGTNALDCGLVELPPANGQSPIKSLEGIISRPATTIATVTAPGIIPHLEPPKSISATPAAAIAPNGLVGQDIAAQDDDEDDLLGVTDLVDYVCNNEQL</sequence>
<feature type="compositionally biased region" description="Basic and acidic residues" evidence="8">
    <location>
        <begin position="425"/>
        <end position="435"/>
    </location>
</feature>
<feature type="compositionally biased region" description="Basic and acidic residues" evidence="8">
    <location>
        <begin position="910"/>
        <end position="935"/>
    </location>
</feature>
<keyword evidence="12" id="KW-1185">Reference proteome</keyword>
<reference evidence="11" key="2">
    <citation type="submission" date="2025-08" db="UniProtKB">
        <authorList>
            <consortium name="Ensembl"/>
        </authorList>
    </citation>
    <scope>IDENTIFICATION</scope>
</reference>
<dbReference type="InParanoid" id="A0A669CFU6"/>
<keyword evidence="7" id="KW-0175">Coiled coil</keyword>
<feature type="compositionally biased region" description="Basic and acidic residues" evidence="8">
    <location>
        <begin position="400"/>
        <end position="417"/>
    </location>
</feature>
<feature type="compositionally biased region" description="Basic residues" evidence="8">
    <location>
        <begin position="1019"/>
        <end position="1029"/>
    </location>
</feature>
<dbReference type="InterPro" id="IPR028942">
    <property type="entry name" value="WHIM1_dom"/>
</dbReference>
<dbReference type="CTD" id="327618"/>
<evidence type="ECO:0000259" key="9">
    <source>
        <dbReference type="PROSITE" id="PS50016"/>
    </source>
</evidence>
<protein>
    <submittedName>
        <fullName evidence="11">Remodeling and spacing factor 1b, tandem duplicate 1</fullName>
    </submittedName>
</protein>
<feature type="compositionally biased region" description="Polar residues" evidence="8">
    <location>
        <begin position="1373"/>
        <end position="1390"/>
    </location>
</feature>
<feature type="compositionally biased region" description="Acidic residues" evidence="8">
    <location>
        <begin position="1475"/>
        <end position="1484"/>
    </location>
</feature>
<feature type="compositionally biased region" description="Acidic residues" evidence="8">
    <location>
        <begin position="989"/>
        <end position="1015"/>
    </location>
</feature>
<keyword evidence="5" id="KW-0539">Nucleus</keyword>
<feature type="compositionally biased region" description="Acidic residues" evidence="8">
    <location>
        <begin position="1332"/>
        <end position="1348"/>
    </location>
</feature>
<evidence type="ECO:0000313" key="12">
    <source>
        <dbReference type="Proteomes" id="UP000005207"/>
    </source>
</evidence>
<dbReference type="GO" id="GO:0042393">
    <property type="term" value="F:histone binding"/>
    <property type="evidence" value="ECO:0007669"/>
    <property type="project" value="TreeGrafter"/>
</dbReference>
<feature type="compositionally biased region" description="Basic and acidic residues" evidence="8">
    <location>
        <begin position="531"/>
        <end position="552"/>
    </location>
</feature>
<feature type="compositionally biased region" description="Basic and acidic residues" evidence="8">
    <location>
        <begin position="443"/>
        <end position="461"/>
    </location>
</feature>
<keyword evidence="4" id="KW-0862">Zinc</keyword>
<dbReference type="PROSITE" id="PS50827">
    <property type="entry name" value="DDT"/>
    <property type="match status" value="1"/>
</dbReference>
<reference evidence="11" key="3">
    <citation type="submission" date="2025-09" db="UniProtKB">
        <authorList>
            <consortium name="Ensembl"/>
        </authorList>
    </citation>
    <scope>IDENTIFICATION</scope>
</reference>
<organism evidence="11 12">
    <name type="scientific">Oreochromis niloticus</name>
    <name type="common">Nile tilapia</name>
    <name type="synonym">Tilapia nilotica</name>
    <dbReference type="NCBI Taxonomy" id="8128"/>
    <lineage>
        <taxon>Eukaryota</taxon>
        <taxon>Metazoa</taxon>
        <taxon>Chordata</taxon>
        <taxon>Craniata</taxon>
        <taxon>Vertebrata</taxon>
        <taxon>Euteleostomi</taxon>
        <taxon>Actinopterygii</taxon>
        <taxon>Neopterygii</taxon>
        <taxon>Teleostei</taxon>
        <taxon>Neoteleostei</taxon>
        <taxon>Acanthomorphata</taxon>
        <taxon>Ovalentaria</taxon>
        <taxon>Cichlomorphae</taxon>
        <taxon>Cichliformes</taxon>
        <taxon>Cichlidae</taxon>
        <taxon>African cichlids</taxon>
        <taxon>Pseudocrenilabrinae</taxon>
        <taxon>Oreochromini</taxon>
        <taxon>Oreochromis</taxon>
    </lineage>
</organism>
<dbReference type="InterPro" id="IPR019787">
    <property type="entry name" value="Znf_PHD-finger"/>
</dbReference>
<dbReference type="OrthoDB" id="10055895at2759"/>
<evidence type="ECO:0000313" key="11">
    <source>
        <dbReference type="Ensembl" id="ENSONIP00000045427.1"/>
    </source>
</evidence>
<keyword evidence="2" id="KW-0479">Metal-binding</keyword>
<feature type="compositionally biased region" description="Basic residues" evidence="8">
    <location>
        <begin position="1319"/>
        <end position="1328"/>
    </location>
</feature>
<feature type="domain" description="PHD-type" evidence="9">
    <location>
        <begin position="1047"/>
        <end position="1097"/>
    </location>
</feature>
<feature type="compositionally biased region" description="Polar residues" evidence="8">
    <location>
        <begin position="231"/>
        <end position="249"/>
    </location>
</feature>
<dbReference type="InterPro" id="IPR018501">
    <property type="entry name" value="DDT_dom"/>
</dbReference>
<reference evidence="12" key="1">
    <citation type="submission" date="2012-01" db="EMBL/GenBank/DDBJ databases">
        <title>The Genome Sequence of Oreochromis niloticus (Nile Tilapia).</title>
        <authorList>
            <consortium name="Broad Institute Genome Assembly Team"/>
            <consortium name="Broad Institute Sequencing Platform"/>
            <person name="Di Palma F."/>
            <person name="Johnson J."/>
            <person name="Lander E.S."/>
            <person name="Lindblad-Toh K."/>
        </authorList>
    </citation>
    <scope>NUCLEOTIDE SEQUENCE [LARGE SCALE GENOMIC DNA]</scope>
</reference>
<feature type="compositionally biased region" description="Basic and acidic residues" evidence="8">
    <location>
        <begin position="874"/>
        <end position="884"/>
    </location>
</feature>
<dbReference type="GO" id="GO:0008270">
    <property type="term" value="F:zinc ion binding"/>
    <property type="evidence" value="ECO:0007669"/>
    <property type="project" value="UniProtKB-KW"/>
</dbReference>